<accession>A0A1G7N145</accession>
<protein>
    <submittedName>
        <fullName evidence="1">Uncharacterized conserved protein (COG2071)</fullName>
    </submittedName>
</protein>
<gene>
    <name evidence="1" type="ORF">SAMN05192573_101103</name>
</gene>
<evidence type="ECO:0000313" key="2">
    <source>
        <dbReference type="Proteomes" id="UP000199705"/>
    </source>
</evidence>
<dbReference type="SUPFAM" id="SSF160104">
    <property type="entry name" value="Acetoacetate decarboxylase-like"/>
    <property type="match status" value="1"/>
</dbReference>
<name>A0A1G7N145_9SPHI</name>
<sequence length="241" mass="26258">MKIPKITGIIDRRILVNFTADADIAKKIVPPPFTPKLVNGKAIAGICLIRLKQVRPKGMPAFLGVGSENGAHRIAVQWEENGELKEGVYIPRRDTSSLFNTIAGGRVFPGRHHQAKFDVNEHDDQYHVAFTSSDGTVISVDAKVADELNPGSIFGTLDVASDFFKAGATGYSPNGNKYEGLVLYTDNWKVQALEVSAVKSSFFEDESIFPKGSVTFDNALLMTNVQHDWSSGCDKPMVVSA</sequence>
<dbReference type="Pfam" id="PF09844">
    <property type="entry name" value="DUF2071"/>
    <property type="match status" value="1"/>
</dbReference>
<dbReference type="EMBL" id="FNCG01000001">
    <property type="protein sequence ID" value="SDF67682.1"/>
    <property type="molecule type" value="Genomic_DNA"/>
</dbReference>
<organism evidence="1 2">
    <name type="scientific">Mucilaginibacter gossypii</name>
    <dbReference type="NCBI Taxonomy" id="551996"/>
    <lineage>
        <taxon>Bacteria</taxon>
        <taxon>Pseudomonadati</taxon>
        <taxon>Bacteroidota</taxon>
        <taxon>Sphingobacteriia</taxon>
        <taxon>Sphingobacteriales</taxon>
        <taxon>Sphingobacteriaceae</taxon>
        <taxon>Mucilaginibacter</taxon>
    </lineage>
</organism>
<dbReference type="Proteomes" id="UP000199705">
    <property type="component" value="Unassembled WGS sequence"/>
</dbReference>
<reference evidence="2" key="1">
    <citation type="submission" date="2016-10" db="EMBL/GenBank/DDBJ databases">
        <authorList>
            <person name="Varghese N."/>
            <person name="Submissions S."/>
        </authorList>
    </citation>
    <scope>NUCLEOTIDE SEQUENCE [LARGE SCALE GENOMIC DNA]</scope>
    <source>
        <strain evidence="2">Gh-67</strain>
    </source>
</reference>
<dbReference type="STRING" id="551996.SAMN05192573_101103"/>
<dbReference type="InterPro" id="IPR018644">
    <property type="entry name" value="DUF2071"/>
</dbReference>
<dbReference type="InterPro" id="IPR023375">
    <property type="entry name" value="ADC_dom_sf"/>
</dbReference>
<evidence type="ECO:0000313" key="1">
    <source>
        <dbReference type="EMBL" id="SDF67682.1"/>
    </source>
</evidence>
<dbReference type="AlphaFoldDB" id="A0A1G7N145"/>
<dbReference type="RefSeq" id="WP_091162231.1">
    <property type="nucleotide sequence ID" value="NZ_FNCG01000001.1"/>
</dbReference>
<keyword evidence="2" id="KW-1185">Reference proteome</keyword>
<proteinExistence type="predicted"/>